<keyword evidence="4 9" id="KW-0812">Transmembrane</keyword>
<feature type="transmembrane region" description="Helical" evidence="9">
    <location>
        <begin position="215"/>
        <end position="235"/>
    </location>
</feature>
<gene>
    <name evidence="11" type="ORF">Kpho02_30760</name>
</gene>
<feature type="transmembrane region" description="Helical" evidence="9">
    <location>
        <begin position="120"/>
        <end position="142"/>
    </location>
</feature>
<feature type="compositionally biased region" description="Low complexity" evidence="8">
    <location>
        <begin position="1"/>
        <end position="17"/>
    </location>
</feature>
<evidence type="ECO:0000259" key="10">
    <source>
        <dbReference type="PROSITE" id="PS50850"/>
    </source>
</evidence>
<comment type="caution">
    <text evidence="11">The sequence shown here is derived from an EMBL/GenBank/DDBJ whole genome shotgun (WGS) entry which is preliminary data.</text>
</comment>
<dbReference type="InterPro" id="IPR036259">
    <property type="entry name" value="MFS_trans_sf"/>
</dbReference>
<dbReference type="SUPFAM" id="SSF103473">
    <property type="entry name" value="MFS general substrate transporter"/>
    <property type="match status" value="1"/>
</dbReference>
<protein>
    <submittedName>
        <fullName evidence="11">MFS transporter</fullName>
    </submittedName>
</protein>
<evidence type="ECO:0000256" key="7">
    <source>
        <dbReference type="ARBA" id="ARBA00023251"/>
    </source>
</evidence>
<dbReference type="PROSITE" id="PS50850">
    <property type="entry name" value="MFS"/>
    <property type="match status" value="1"/>
</dbReference>
<feature type="transmembrane region" description="Helical" evidence="9">
    <location>
        <begin position="65"/>
        <end position="83"/>
    </location>
</feature>
<dbReference type="EMBL" id="BSSA01000009">
    <property type="protein sequence ID" value="GLW70777.1"/>
    <property type="molecule type" value="Genomic_DNA"/>
</dbReference>
<feature type="transmembrane region" description="Helical" evidence="9">
    <location>
        <begin position="247"/>
        <end position="264"/>
    </location>
</feature>
<dbReference type="Proteomes" id="UP001165041">
    <property type="component" value="Unassembled WGS sequence"/>
</dbReference>
<evidence type="ECO:0000256" key="4">
    <source>
        <dbReference type="ARBA" id="ARBA00022692"/>
    </source>
</evidence>
<dbReference type="Pfam" id="PF07690">
    <property type="entry name" value="MFS_1"/>
    <property type="match status" value="1"/>
</dbReference>
<evidence type="ECO:0000256" key="6">
    <source>
        <dbReference type="ARBA" id="ARBA00023136"/>
    </source>
</evidence>
<evidence type="ECO:0000256" key="8">
    <source>
        <dbReference type="SAM" id="MobiDB-lite"/>
    </source>
</evidence>
<keyword evidence="3" id="KW-1003">Cell membrane</keyword>
<feature type="transmembrane region" description="Helical" evidence="9">
    <location>
        <begin position="95"/>
        <end position="114"/>
    </location>
</feature>
<evidence type="ECO:0000256" key="9">
    <source>
        <dbReference type="SAM" id="Phobius"/>
    </source>
</evidence>
<dbReference type="GO" id="GO:0022857">
    <property type="term" value="F:transmembrane transporter activity"/>
    <property type="evidence" value="ECO:0007669"/>
    <property type="project" value="InterPro"/>
</dbReference>
<sequence length="484" mass="49333">MTDTPTTTAPPHAGPPAADDRLPGRARLALCVLCAAQFIIALDFSILNVALPVLGNDLGMDDGDLQWAVTAFALPSGGFLLLFGRVADLYGRLRIFTAGLVLFTLASVLATFAWDTAPFLAARALQGLGAAAVVPTGMSLLTTTFPEGPQRNRALGINGTLLSLGYTVGMLLSGVMTDRLGWRSTMALLAACGLLVTLAVPVLRPAARPEQRPRLDLPGAVTVTGGLLCVIYALSTAGQDGFGQADVIATLALGVLLLAAFVAIELRAPQPLVSLGMLRRATVAFGNLGGLATFSMMSSLIFLLTLYFQEQAGLSAFRTSLVFAVQGVVLAATGTAAPRIVGALGARTTLVAGLAVQGAFTAGLLLLSGHGDVPLAVGFLVLASVGHMCAVVSYGINATSGLPAHEQGLASGLVTSAQQLGITIGIPILGALAAGRAAHQERAGHDHAAAQLDGTLLGVGTDTTLVLLAALLIGLGLRRRTKTG</sequence>
<dbReference type="Gene3D" id="1.20.1250.20">
    <property type="entry name" value="MFS general substrate transporter like domains"/>
    <property type="match status" value="1"/>
</dbReference>
<feature type="region of interest" description="Disordered" evidence="8">
    <location>
        <begin position="1"/>
        <end position="20"/>
    </location>
</feature>
<dbReference type="Gene3D" id="1.20.1720.10">
    <property type="entry name" value="Multidrug resistance protein D"/>
    <property type="match status" value="1"/>
</dbReference>
<name>A0A9W6Q6E9_9ACTN</name>
<evidence type="ECO:0000313" key="12">
    <source>
        <dbReference type="Proteomes" id="UP001165041"/>
    </source>
</evidence>
<dbReference type="InterPro" id="IPR020846">
    <property type="entry name" value="MFS_dom"/>
</dbReference>
<evidence type="ECO:0000256" key="2">
    <source>
        <dbReference type="ARBA" id="ARBA00022448"/>
    </source>
</evidence>
<dbReference type="InterPro" id="IPR011701">
    <property type="entry name" value="MFS"/>
</dbReference>
<feature type="transmembrane region" description="Helical" evidence="9">
    <location>
        <begin position="349"/>
        <end position="367"/>
    </location>
</feature>
<keyword evidence="2" id="KW-0813">Transport</keyword>
<accession>A0A9W6Q6E9</accession>
<dbReference type="GO" id="GO:0005886">
    <property type="term" value="C:plasma membrane"/>
    <property type="evidence" value="ECO:0007669"/>
    <property type="project" value="UniProtKB-SubCell"/>
</dbReference>
<keyword evidence="7" id="KW-0046">Antibiotic resistance</keyword>
<dbReference type="PANTHER" id="PTHR42718:SF46">
    <property type="entry name" value="BLR6921 PROTEIN"/>
    <property type="match status" value="1"/>
</dbReference>
<organism evidence="11 12">
    <name type="scientific">Kitasatospora phosalacinea</name>
    <dbReference type="NCBI Taxonomy" id="2065"/>
    <lineage>
        <taxon>Bacteria</taxon>
        <taxon>Bacillati</taxon>
        <taxon>Actinomycetota</taxon>
        <taxon>Actinomycetes</taxon>
        <taxon>Kitasatosporales</taxon>
        <taxon>Streptomycetaceae</taxon>
        <taxon>Kitasatospora</taxon>
    </lineage>
</organism>
<feature type="transmembrane region" description="Helical" evidence="9">
    <location>
        <begin position="320"/>
        <end position="337"/>
    </location>
</feature>
<proteinExistence type="predicted"/>
<feature type="domain" description="Major facilitator superfamily (MFS) profile" evidence="10">
    <location>
        <begin position="29"/>
        <end position="482"/>
    </location>
</feature>
<dbReference type="RefSeq" id="WP_285736597.1">
    <property type="nucleotide sequence ID" value="NZ_BSSA01000009.1"/>
</dbReference>
<feature type="transmembrane region" description="Helical" evidence="9">
    <location>
        <begin position="28"/>
        <end position="53"/>
    </location>
</feature>
<reference evidence="11" key="1">
    <citation type="submission" date="2023-02" db="EMBL/GenBank/DDBJ databases">
        <title>Kitasatospora phosalacinea NBRC 14627.</title>
        <authorList>
            <person name="Ichikawa N."/>
            <person name="Sato H."/>
            <person name="Tonouchi N."/>
        </authorList>
    </citation>
    <scope>NUCLEOTIDE SEQUENCE</scope>
    <source>
        <strain evidence="11">NBRC 14627</strain>
    </source>
</reference>
<comment type="subcellular location">
    <subcellularLocation>
        <location evidence="1">Cell membrane</location>
        <topology evidence="1">Multi-pass membrane protein</topology>
    </subcellularLocation>
</comment>
<feature type="transmembrane region" description="Helical" evidence="9">
    <location>
        <begin position="408"/>
        <end position="434"/>
    </location>
</feature>
<dbReference type="CDD" id="cd17321">
    <property type="entry name" value="MFS_MMR_MDR_like"/>
    <property type="match status" value="1"/>
</dbReference>
<feature type="transmembrane region" description="Helical" evidence="9">
    <location>
        <begin position="154"/>
        <end position="176"/>
    </location>
</feature>
<keyword evidence="5 9" id="KW-1133">Transmembrane helix</keyword>
<feature type="transmembrane region" description="Helical" evidence="9">
    <location>
        <begin position="454"/>
        <end position="477"/>
    </location>
</feature>
<evidence type="ECO:0000256" key="3">
    <source>
        <dbReference type="ARBA" id="ARBA00022475"/>
    </source>
</evidence>
<feature type="transmembrane region" description="Helical" evidence="9">
    <location>
        <begin position="182"/>
        <end position="203"/>
    </location>
</feature>
<feature type="transmembrane region" description="Helical" evidence="9">
    <location>
        <begin position="285"/>
        <end position="308"/>
    </location>
</feature>
<feature type="transmembrane region" description="Helical" evidence="9">
    <location>
        <begin position="373"/>
        <end position="396"/>
    </location>
</feature>
<evidence type="ECO:0000256" key="5">
    <source>
        <dbReference type="ARBA" id="ARBA00022989"/>
    </source>
</evidence>
<dbReference type="AlphaFoldDB" id="A0A9W6Q6E9"/>
<dbReference type="GO" id="GO:0046677">
    <property type="term" value="P:response to antibiotic"/>
    <property type="evidence" value="ECO:0007669"/>
    <property type="project" value="UniProtKB-KW"/>
</dbReference>
<keyword evidence="6 9" id="KW-0472">Membrane</keyword>
<evidence type="ECO:0000256" key="1">
    <source>
        <dbReference type="ARBA" id="ARBA00004651"/>
    </source>
</evidence>
<dbReference type="PANTHER" id="PTHR42718">
    <property type="entry name" value="MAJOR FACILITATOR SUPERFAMILY MULTIDRUG TRANSPORTER MFSC"/>
    <property type="match status" value="1"/>
</dbReference>
<evidence type="ECO:0000313" key="11">
    <source>
        <dbReference type="EMBL" id="GLW70777.1"/>
    </source>
</evidence>